<organism evidence="1 2">
    <name type="scientific">Acipenser oxyrinchus oxyrinchus</name>
    <dbReference type="NCBI Taxonomy" id="40147"/>
    <lineage>
        <taxon>Eukaryota</taxon>
        <taxon>Metazoa</taxon>
        <taxon>Chordata</taxon>
        <taxon>Craniata</taxon>
        <taxon>Vertebrata</taxon>
        <taxon>Euteleostomi</taxon>
        <taxon>Actinopterygii</taxon>
        <taxon>Chondrostei</taxon>
        <taxon>Acipenseriformes</taxon>
        <taxon>Acipenseridae</taxon>
        <taxon>Acipenser</taxon>
    </lineage>
</organism>
<evidence type="ECO:0000313" key="2">
    <source>
        <dbReference type="Proteomes" id="UP001230051"/>
    </source>
</evidence>
<feature type="non-terminal residue" evidence="1">
    <location>
        <position position="426"/>
    </location>
</feature>
<accession>A0AAD8DC29</accession>
<comment type="caution">
    <text evidence="1">The sequence shown here is derived from an EMBL/GenBank/DDBJ whole genome shotgun (WGS) entry which is preliminary data.</text>
</comment>
<name>A0AAD8DC29_ACIOX</name>
<keyword evidence="2" id="KW-1185">Reference proteome</keyword>
<protein>
    <submittedName>
        <fullName evidence="1">Uncharacterized protein</fullName>
    </submittedName>
</protein>
<dbReference type="EMBL" id="JAGXEW010000011">
    <property type="protein sequence ID" value="KAK1165937.1"/>
    <property type="molecule type" value="Genomic_DNA"/>
</dbReference>
<dbReference type="Proteomes" id="UP001230051">
    <property type="component" value="Unassembled WGS sequence"/>
</dbReference>
<dbReference type="AlphaFoldDB" id="A0AAD8DC29"/>
<proteinExistence type="predicted"/>
<reference evidence="1" key="1">
    <citation type="submission" date="2022-02" db="EMBL/GenBank/DDBJ databases">
        <title>Atlantic sturgeon de novo genome assembly.</title>
        <authorList>
            <person name="Stock M."/>
            <person name="Klopp C."/>
            <person name="Guiguen Y."/>
            <person name="Cabau C."/>
            <person name="Parinello H."/>
            <person name="Santidrian Yebra-Pimentel E."/>
            <person name="Kuhl H."/>
            <person name="Dirks R.P."/>
            <person name="Guessner J."/>
            <person name="Wuertz S."/>
            <person name="Du K."/>
            <person name="Schartl M."/>
        </authorList>
    </citation>
    <scope>NUCLEOTIDE SEQUENCE</scope>
    <source>
        <strain evidence="1">STURGEONOMICS-FGT-2020</strain>
        <tissue evidence="1">Whole blood</tissue>
    </source>
</reference>
<sequence length="426" mass="48397">FPSDLLVDCLPADIVKRAAGLCTQDLLKRIDSGCFTAELNFSYNMKSGLYNIKVLKKSISLLERRFFSFDEIKEVRLSFSTYEDQDQRGMRINQRTLLRALKMCGRVIAPLKLAHRIRHLKSGFIETGRVQLYEFLDLLPLCELRDKITVQDDSVQPTAKSLRNIYKLDDRSSLLGTGDERVARHLNERFQLEERDYGTVTMASKRLMEPPVLSSHRTQQVKEAQLGECRSNRSGMGQYRDHFRATSVPRSKLSSVEKARAQTANSGWAAQFGQAKADSWTWVVPVPQLRSDDYKPTRLEPIVTEKELQAAETARLALEYDISTMASTAEERSKWDLDWKMDYCIPGYREANKERPQSVTVVEAKPVRKRADAPDVFKRLSSSTKRGPSPCHAAACNAFTLGITVLPPCSKVFNLRSTAHTPQRTK</sequence>
<gene>
    <name evidence="1" type="ORF">AOXY_G12434</name>
</gene>
<evidence type="ECO:0000313" key="1">
    <source>
        <dbReference type="EMBL" id="KAK1165937.1"/>
    </source>
</evidence>